<dbReference type="InterPro" id="IPR051535">
    <property type="entry name" value="Siderophore_ABC-ATPase"/>
</dbReference>
<keyword evidence="3" id="KW-0813">Transport</keyword>
<comment type="subcellular location">
    <subcellularLocation>
        <location evidence="1">Cell membrane</location>
        <topology evidence="1">Peripheral membrane protein</topology>
    </subcellularLocation>
</comment>
<evidence type="ECO:0000256" key="2">
    <source>
        <dbReference type="ARBA" id="ARBA00005417"/>
    </source>
</evidence>
<evidence type="ECO:0000256" key="3">
    <source>
        <dbReference type="ARBA" id="ARBA00022448"/>
    </source>
</evidence>
<dbReference type="FunFam" id="3.40.50.300:FF:000134">
    <property type="entry name" value="Iron-enterobactin ABC transporter ATP-binding protein"/>
    <property type="match status" value="1"/>
</dbReference>
<evidence type="ECO:0000256" key="5">
    <source>
        <dbReference type="ARBA" id="ARBA00022496"/>
    </source>
</evidence>
<evidence type="ECO:0000256" key="9">
    <source>
        <dbReference type="ARBA" id="ARBA00023065"/>
    </source>
</evidence>
<dbReference type="EMBL" id="VNHN01000046">
    <property type="protein sequence ID" value="TYP02171.1"/>
    <property type="molecule type" value="Genomic_DNA"/>
</dbReference>
<dbReference type="GO" id="GO:0016887">
    <property type="term" value="F:ATP hydrolysis activity"/>
    <property type="evidence" value="ECO:0007669"/>
    <property type="project" value="InterPro"/>
</dbReference>
<keyword evidence="5" id="KW-0410">Iron transport</keyword>
<dbReference type="InterPro" id="IPR017871">
    <property type="entry name" value="ABC_transporter-like_CS"/>
</dbReference>
<evidence type="ECO:0000256" key="7">
    <source>
        <dbReference type="ARBA" id="ARBA00022840"/>
    </source>
</evidence>
<protein>
    <submittedName>
        <fullName evidence="12">Ferric enterobactin transport protein (ABC superfamily, atp_bind)</fullName>
    </submittedName>
    <submittedName>
        <fullName evidence="13">Iron complex transport system ATP-binding protein</fullName>
    </submittedName>
</protein>
<keyword evidence="9" id="KW-0406">Ion transport</keyword>
<keyword evidence="7 13" id="KW-0067">ATP-binding</keyword>
<sequence>MSSDAYSPEVTSRLKAHDLSLAYGKKTIIDGVNLAIHDGEFSVIIGPNGCGKSTLLRAISRSMPPQRGEVLLDGTNIHRYKLKSVARELSLLTQGTAITEALTIYDLVSRGRYPYQSFLRQWSAEDEKVVNDALKAVDLWDMSQSLVSELSGGQRQRAWFAMTLAQQTPIILLDEPTTYLDISHQIELLDLCQRLHQQGKTLVLVLHDINLALRYASRLIMMKEGQVYAEGVPEEIVTVQNIAAVFGLACRIIRDPESNKPLIIPKYKINE</sequence>
<evidence type="ECO:0000256" key="10">
    <source>
        <dbReference type="ARBA" id="ARBA00023136"/>
    </source>
</evidence>
<comment type="similarity">
    <text evidence="2">Belongs to the ABC transporter superfamily.</text>
</comment>
<keyword evidence="15" id="KW-1185">Reference proteome</keyword>
<keyword evidence="6" id="KW-0547">Nucleotide-binding</keyword>
<dbReference type="AlphaFoldDB" id="A0A068QSX7"/>
<evidence type="ECO:0000313" key="15">
    <source>
        <dbReference type="Proteomes" id="UP000324170"/>
    </source>
</evidence>
<proteinExistence type="inferred from homology"/>
<dbReference type="OrthoDB" id="5292475at2"/>
<dbReference type="InterPro" id="IPR027417">
    <property type="entry name" value="P-loop_NTPase"/>
</dbReference>
<dbReference type="PROSITE" id="PS00211">
    <property type="entry name" value="ABC_TRANSPORTER_1"/>
    <property type="match status" value="1"/>
</dbReference>
<feature type="domain" description="ABC transporter" evidence="11">
    <location>
        <begin position="14"/>
        <end position="249"/>
    </location>
</feature>
<dbReference type="RefSeq" id="WP_045969491.1">
    <property type="nucleotide sequence ID" value="NZ_CAWMED010000001.1"/>
</dbReference>
<dbReference type="PANTHER" id="PTHR42771:SF12">
    <property type="entry name" value="FE(3+) DICITRATE TRANSPORT ATP-BINDING PROTEIN FECE-RELATED"/>
    <property type="match status" value="1"/>
</dbReference>
<name>A0A068QSX7_9GAMM</name>
<gene>
    <name evidence="12" type="primary">fepC</name>
    <name evidence="13" type="ORF">LY16_02570</name>
    <name evidence="12" type="ORF">XDD1_1241</name>
</gene>
<keyword evidence="4" id="KW-1003">Cell membrane</keyword>
<reference evidence="12 14" key="1">
    <citation type="submission" date="2013-07" db="EMBL/GenBank/DDBJ databases">
        <authorList>
            <person name="Genoscope - CEA"/>
        </authorList>
    </citation>
    <scope>NUCLEOTIDE SEQUENCE [LARGE SCALE GENOMIC DNA]</scope>
    <source>
        <strain evidence="12">FRM16</strain>
        <strain evidence="14">FRM16 / DSM 17909</strain>
    </source>
</reference>
<dbReference type="Gene3D" id="3.40.50.300">
    <property type="entry name" value="P-loop containing nucleotide triphosphate hydrolases"/>
    <property type="match status" value="1"/>
</dbReference>
<dbReference type="GO" id="GO:0005886">
    <property type="term" value="C:plasma membrane"/>
    <property type="evidence" value="ECO:0007669"/>
    <property type="project" value="UniProtKB-SubCell"/>
</dbReference>
<dbReference type="STRING" id="351671.XDD1_1241"/>
<keyword evidence="10" id="KW-0472">Membrane</keyword>
<dbReference type="EMBL" id="FO704550">
    <property type="protein sequence ID" value="CDG16940.1"/>
    <property type="molecule type" value="Genomic_DNA"/>
</dbReference>
<dbReference type="PANTHER" id="PTHR42771">
    <property type="entry name" value="IRON(3+)-HYDROXAMATE IMPORT ATP-BINDING PROTEIN FHUC"/>
    <property type="match status" value="1"/>
</dbReference>
<dbReference type="Proteomes" id="UP000324170">
    <property type="component" value="Unassembled WGS sequence"/>
</dbReference>
<evidence type="ECO:0000313" key="13">
    <source>
        <dbReference type="EMBL" id="TYP02171.1"/>
    </source>
</evidence>
<dbReference type="InterPro" id="IPR003593">
    <property type="entry name" value="AAA+_ATPase"/>
</dbReference>
<dbReference type="Pfam" id="PF00005">
    <property type="entry name" value="ABC_tran"/>
    <property type="match status" value="1"/>
</dbReference>
<dbReference type="PROSITE" id="PS50893">
    <property type="entry name" value="ABC_TRANSPORTER_2"/>
    <property type="match status" value="1"/>
</dbReference>
<reference evidence="13 15" key="2">
    <citation type="submission" date="2019-07" db="EMBL/GenBank/DDBJ databases">
        <title>Genomic Encyclopedia of Type Strains, Phase I: the one thousand microbial genomes (KMG-I) project.</title>
        <authorList>
            <person name="Kyrpides N."/>
        </authorList>
    </citation>
    <scope>NUCLEOTIDE SEQUENCE [LARGE SCALE GENOMIC DNA]</scope>
    <source>
        <strain evidence="13 15">DSM 17909</strain>
    </source>
</reference>
<evidence type="ECO:0000256" key="8">
    <source>
        <dbReference type="ARBA" id="ARBA00023004"/>
    </source>
</evidence>
<dbReference type="InterPro" id="IPR003439">
    <property type="entry name" value="ABC_transporter-like_ATP-bd"/>
</dbReference>
<evidence type="ECO:0000256" key="4">
    <source>
        <dbReference type="ARBA" id="ARBA00022475"/>
    </source>
</evidence>
<dbReference type="Proteomes" id="UP000032721">
    <property type="component" value="Chromosome"/>
</dbReference>
<dbReference type="SUPFAM" id="SSF52540">
    <property type="entry name" value="P-loop containing nucleoside triphosphate hydrolases"/>
    <property type="match status" value="1"/>
</dbReference>
<accession>A0A068QSX7</accession>
<evidence type="ECO:0000313" key="14">
    <source>
        <dbReference type="Proteomes" id="UP000032721"/>
    </source>
</evidence>
<evidence type="ECO:0000313" key="12">
    <source>
        <dbReference type="EMBL" id="CDG16940.1"/>
    </source>
</evidence>
<dbReference type="KEGG" id="xdo:XDD1_1241"/>
<evidence type="ECO:0000259" key="11">
    <source>
        <dbReference type="PROSITE" id="PS50893"/>
    </source>
</evidence>
<dbReference type="CDD" id="cd03214">
    <property type="entry name" value="ABC_Iron-Siderophores_B12_Hemin"/>
    <property type="match status" value="1"/>
</dbReference>
<evidence type="ECO:0000256" key="1">
    <source>
        <dbReference type="ARBA" id="ARBA00004202"/>
    </source>
</evidence>
<organism evidence="12 14">
    <name type="scientific">Xenorhabdus doucetiae</name>
    <dbReference type="NCBI Taxonomy" id="351671"/>
    <lineage>
        <taxon>Bacteria</taxon>
        <taxon>Pseudomonadati</taxon>
        <taxon>Pseudomonadota</taxon>
        <taxon>Gammaproteobacteria</taxon>
        <taxon>Enterobacterales</taxon>
        <taxon>Morganellaceae</taxon>
        <taxon>Xenorhabdus</taxon>
    </lineage>
</organism>
<dbReference type="HOGENOM" id="CLU_000604_1_11_6"/>
<dbReference type="GO" id="GO:0006826">
    <property type="term" value="P:iron ion transport"/>
    <property type="evidence" value="ECO:0007669"/>
    <property type="project" value="UniProtKB-KW"/>
</dbReference>
<evidence type="ECO:0000256" key="6">
    <source>
        <dbReference type="ARBA" id="ARBA00022741"/>
    </source>
</evidence>
<dbReference type="SMART" id="SM00382">
    <property type="entry name" value="AAA"/>
    <property type="match status" value="1"/>
</dbReference>
<keyword evidence="8" id="KW-0408">Iron</keyword>
<dbReference type="GO" id="GO:0005524">
    <property type="term" value="F:ATP binding"/>
    <property type="evidence" value="ECO:0007669"/>
    <property type="project" value="UniProtKB-KW"/>
</dbReference>